<dbReference type="InterPro" id="IPR002110">
    <property type="entry name" value="Ankyrin_rpt"/>
</dbReference>
<evidence type="ECO:0000256" key="1">
    <source>
        <dbReference type="PROSITE-ProRule" id="PRU00023"/>
    </source>
</evidence>
<protein>
    <submittedName>
        <fullName evidence="2">Uncharacterized protein</fullName>
    </submittedName>
</protein>
<organism evidence="2 3">
    <name type="scientific">Phialocephala subalpina</name>
    <dbReference type="NCBI Taxonomy" id="576137"/>
    <lineage>
        <taxon>Eukaryota</taxon>
        <taxon>Fungi</taxon>
        <taxon>Dikarya</taxon>
        <taxon>Ascomycota</taxon>
        <taxon>Pezizomycotina</taxon>
        <taxon>Leotiomycetes</taxon>
        <taxon>Helotiales</taxon>
        <taxon>Mollisiaceae</taxon>
        <taxon>Phialocephala</taxon>
        <taxon>Phialocephala fortinii species complex</taxon>
    </lineage>
</organism>
<name>A0A1L7XWV1_9HELO</name>
<dbReference type="AlphaFoldDB" id="A0A1L7XWV1"/>
<dbReference type="SUPFAM" id="SSF48403">
    <property type="entry name" value="Ankyrin repeat"/>
    <property type="match status" value="1"/>
</dbReference>
<keyword evidence="1" id="KW-0040">ANK repeat</keyword>
<sequence>MTARVLRDCQKKVCLLCDKVSINACGLDSSSFKRRKWSAFRISLEKGEIESLRRTIEKAQTTLILAKVISIDRSIFSRFASQQKTLQHIAEAITIAPNSKAFTCSVSANLNMQLLDSDPRSRANHKSAEIDISTDRPSAESQESLVPMTPHQPFRHKRLQEVACRRLKMQTPLGHFTAWSTTRKATAIQSERSLYPVEQETVYSWYPSYLLAKLGVKYGLSIQARYTDGWQYSIQPFNAVPDDALIFTFCSEGNVAAVKALLTSGKASLRDRDSDGRTALWYATKSLGLDMAKFLLQQGADIHTTDWSTRRSPIAAIADSAVNAVAGKLSMLELFRQYSSDDFDEMTVLNLIGLSLLFYRPYKLSSSLSSIERDVSALMLLRTLLPLWDPNNDWRTVLIHEMFLLRYGPGVLYWTLSTFEDKVAESERFSIIHDAVAAKLPLRCSRTMNLFIHKTTDLHRPWGSATIHLSTPTSLAMYQPALFFAWKDALVNAGVGIQAYVEREILLERSPLAQQGWSKETLNAIFTSREQLFPCSDSKKGSFQFKCQRCGRWEDSHSMMVDLQWRLFLQGLRNGVRSSSLQLEGPVDQIVCSQECLDGICVAWIYDDNTGNPGDEKFDPQLISDTGSGGSFDECPTKGMPGAFV</sequence>
<dbReference type="OrthoDB" id="3200163at2759"/>
<proteinExistence type="predicted"/>
<dbReference type="InterPro" id="IPR036770">
    <property type="entry name" value="Ankyrin_rpt-contain_sf"/>
</dbReference>
<dbReference type="PROSITE" id="PS50088">
    <property type="entry name" value="ANK_REPEAT"/>
    <property type="match status" value="1"/>
</dbReference>
<reference evidence="2 3" key="1">
    <citation type="submission" date="2016-03" db="EMBL/GenBank/DDBJ databases">
        <authorList>
            <person name="Ploux O."/>
        </authorList>
    </citation>
    <scope>NUCLEOTIDE SEQUENCE [LARGE SCALE GENOMIC DNA]</scope>
    <source>
        <strain evidence="2 3">UAMH 11012</strain>
    </source>
</reference>
<evidence type="ECO:0000313" key="3">
    <source>
        <dbReference type="Proteomes" id="UP000184330"/>
    </source>
</evidence>
<evidence type="ECO:0000313" key="2">
    <source>
        <dbReference type="EMBL" id="CZR69459.1"/>
    </source>
</evidence>
<dbReference type="EMBL" id="FJOG01000071">
    <property type="protein sequence ID" value="CZR69459.1"/>
    <property type="molecule type" value="Genomic_DNA"/>
</dbReference>
<gene>
    <name evidence="2" type="ORF">PAC_19359</name>
</gene>
<keyword evidence="3" id="KW-1185">Reference proteome</keyword>
<dbReference type="Pfam" id="PF12796">
    <property type="entry name" value="Ank_2"/>
    <property type="match status" value="1"/>
</dbReference>
<dbReference type="Gene3D" id="1.25.40.20">
    <property type="entry name" value="Ankyrin repeat-containing domain"/>
    <property type="match status" value="1"/>
</dbReference>
<dbReference type="STRING" id="576137.A0A1L7XWV1"/>
<dbReference type="PROSITE" id="PS50297">
    <property type="entry name" value="ANK_REP_REGION"/>
    <property type="match status" value="1"/>
</dbReference>
<accession>A0A1L7XWV1</accession>
<feature type="repeat" description="ANK" evidence="1">
    <location>
        <begin position="275"/>
        <end position="307"/>
    </location>
</feature>
<dbReference type="SMART" id="SM00248">
    <property type="entry name" value="ANK"/>
    <property type="match status" value="1"/>
</dbReference>
<dbReference type="Proteomes" id="UP000184330">
    <property type="component" value="Unassembled WGS sequence"/>
</dbReference>